<dbReference type="InterPro" id="IPR007632">
    <property type="entry name" value="Anoctamin"/>
</dbReference>
<dbReference type="EMBL" id="CANTFL010000378">
    <property type="protein sequence ID" value="CAI5721506.1"/>
    <property type="molecule type" value="Genomic_DNA"/>
</dbReference>
<feature type="transmembrane region" description="Helical" evidence="5">
    <location>
        <begin position="238"/>
        <end position="255"/>
    </location>
</feature>
<comment type="caution">
    <text evidence="7">The sequence shown here is derived from an EMBL/GenBank/DDBJ whole genome shotgun (WGS) entry which is preliminary data.</text>
</comment>
<protein>
    <recommendedName>
        <fullName evidence="6">Anoctamin transmembrane domain-containing protein</fullName>
    </recommendedName>
</protein>
<name>A0AAV0TIB5_HYABA</name>
<dbReference type="GO" id="GO:0016020">
    <property type="term" value="C:membrane"/>
    <property type="evidence" value="ECO:0007669"/>
    <property type="project" value="UniProtKB-SubCell"/>
</dbReference>
<dbReference type="PANTHER" id="PTHR12308">
    <property type="entry name" value="ANOCTAMIN"/>
    <property type="match status" value="1"/>
</dbReference>
<feature type="transmembrane region" description="Helical" evidence="5">
    <location>
        <begin position="82"/>
        <end position="100"/>
    </location>
</feature>
<dbReference type="PANTHER" id="PTHR12308:SF73">
    <property type="entry name" value="ANOCTAMIN"/>
    <property type="match status" value="1"/>
</dbReference>
<dbReference type="AlphaFoldDB" id="A0AAV0TIB5"/>
<feature type="transmembrane region" description="Helical" evidence="5">
    <location>
        <begin position="149"/>
        <end position="172"/>
    </location>
</feature>
<sequence>MLTYDLTKGEDSDKLVLDNYKYGSIVSSLANVENHRTDMEYENSLIIKTVIFQFVNNYEGLFYVAFLKEGCEGCDVSCMQELVYMLAIVLCSRLFVGNIAEVAVPRLFVYFSRYQLLGHLNDYKQSNAVRELFMAQYDWHGTFDDYTEMALQFGFTTMFVVAFPFAPMLSYVNNYFDIRLDACHLIFESRRPHPCKVRSMGYLYQVLQAFEAISVCTDDAVIIFTGDFFNHLEMPTRVWMFTIFINGMFMFKYFLEICIANVPEDVTGQPVT</sequence>
<dbReference type="Proteomes" id="UP001162031">
    <property type="component" value="Unassembled WGS sequence"/>
</dbReference>
<evidence type="ECO:0000259" key="6">
    <source>
        <dbReference type="Pfam" id="PF04547"/>
    </source>
</evidence>
<dbReference type="Pfam" id="PF04547">
    <property type="entry name" value="Anoctamin"/>
    <property type="match status" value="1"/>
</dbReference>
<feature type="domain" description="Anoctamin transmembrane" evidence="6">
    <location>
        <begin position="19"/>
        <end position="267"/>
    </location>
</feature>
<evidence type="ECO:0000256" key="3">
    <source>
        <dbReference type="ARBA" id="ARBA00022989"/>
    </source>
</evidence>
<keyword evidence="2 5" id="KW-0812">Transmembrane</keyword>
<evidence type="ECO:0000313" key="8">
    <source>
        <dbReference type="Proteomes" id="UP001162031"/>
    </source>
</evidence>
<keyword evidence="4 5" id="KW-0472">Membrane</keyword>
<gene>
    <name evidence="7" type="ORF">HBR001_LOCUS2643</name>
</gene>
<evidence type="ECO:0000256" key="4">
    <source>
        <dbReference type="ARBA" id="ARBA00023136"/>
    </source>
</evidence>
<organism evidence="7 8">
    <name type="scientific">Hyaloperonospora brassicae</name>
    <name type="common">Brassica downy mildew</name>
    <name type="synonym">Peronospora brassicae</name>
    <dbReference type="NCBI Taxonomy" id="162125"/>
    <lineage>
        <taxon>Eukaryota</taxon>
        <taxon>Sar</taxon>
        <taxon>Stramenopiles</taxon>
        <taxon>Oomycota</taxon>
        <taxon>Peronosporomycetes</taxon>
        <taxon>Peronosporales</taxon>
        <taxon>Peronosporaceae</taxon>
        <taxon>Hyaloperonospora</taxon>
    </lineage>
</organism>
<accession>A0AAV0TIB5</accession>
<evidence type="ECO:0000256" key="5">
    <source>
        <dbReference type="SAM" id="Phobius"/>
    </source>
</evidence>
<reference evidence="7" key="1">
    <citation type="submission" date="2022-12" db="EMBL/GenBank/DDBJ databases">
        <authorList>
            <person name="Webb A."/>
        </authorList>
    </citation>
    <scope>NUCLEOTIDE SEQUENCE</scope>
    <source>
        <strain evidence="7">Hp1</strain>
    </source>
</reference>
<proteinExistence type="predicted"/>
<keyword evidence="3 5" id="KW-1133">Transmembrane helix</keyword>
<evidence type="ECO:0000256" key="2">
    <source>
        <dbReference type="ARBA" id="ARBA00022692"/>
    </source>
</evidence>
<evidence type="ECO:0000313" key="7">
    <source>
        <dbReference type="EMBL" id="CAI5721506.1"/>
    </source>
</evidence>
<dbReference type="GO" id="GO:0005254">
    <property type="term" value="F:chloride channel activity"/>
    <property type="evidence" value="ECO:0007669"/>
    <property type="project" value="TreeGrafter"/>
</dbReference>
<dbReference type="InterPro" id="IPR049452">
    <property type="entry name" value="Anoctamin_TM"/>
</dbReference>
<keyword evidence="8" id="KW-1185">Reference proteome</keyword>
<evidence type="ECO:0000256" key="1">
    <source>
        <dbReference type="ARBA" id="ARBA00004141"/>
    </source>
</evidence>
<comment type="subcellular location">
    <subcellularLocation>
        <location evidence="1">Membrane</location>
        <topology evidence="1">Multi-pass membrane protein</topology>
    </subcellularLocation>
</comment>